<dbReference type="OrthoDB" id="10116271at2759"/>
<dbReference type="SUPFAM" id="SSF54511">
    <property type="entry name" value="GFP-like"/>
    <property type="match status" value="1"/>
</dbReference>
<dbReference type="InterPro" id="IPR009017">
    <property type="entry name" value="GFP"/>
</dbReference>
<dbReference type="OMA" id="HGSINGH"/>
<sequence>MVESIAGRHSSIHHCQTDSSPKETPPTRYTRERHKKALPGTAPHFPNKLSSRVHPRPAKIRATMPLPATHDIHLHGSINGHEFDMVGGGKGDPNAGSLVTTAKSTKGALKFSPYLMIPHLGYGYYQYLPYPDGPSPFQTSMLEGSGYAVYRVFDFEDGGKLTTEFKYSYEGSHIKADMKLMGSGFPDDGPVMTSQIVDQDGCVSKKTYLNNNTIVDSFDWSYNLQNGKRYRARVSSHYIFDKPFSADLMKKQPVFVYRKCHVKASKTEVTLDEREKAFYELA</sequence>
<feature type="region of interest" description="Disordered" evidence="4">
    <location>
        <begin position="1"/>
        <end position="53"/>
    </location>
</feature>
<evidence type="ECO:0000256" key="1">
    <source>
        <dbReference type="ARBA" id="ARBA00008949"/>
    </source>
</evidence>
<dbReference type="RefSeq" id="XP_035658893.1">
    <property type="nucleotide sequence ID" value="XM_035803000.1"/>
</dbReference>
<evidence type="ECO:0000256" key="2">
    <source>
        <dbReference type="ARBA" id="ARBA00023223"/>
    </source>
</evidence>
<evidence type="ECO:0000256" key="3">
    <source>
        <dbReference type="ARBA" id="ARBA00023262"/>
    </source>
</evidence>
<dbReference type="Proteomes" id="UP000001554">
    <property type="component" value="Chromosome 17"/>
</dbReference>
<keyword evidence="5" id="KW-1185">Reference proteome</keyword>
<dbReference type="InterPro" id="IPR011584">
    <property type="entry name" value="GFP-related"/>
</dbReference>
<proteinExistence type="inferred from homology"/>
<organism evidence="5 6">
    <name type="scientific">Branchiostoma floridae</name>
    <name type="common">Florida lancelet</name>
    <name type="synonym">Amphioxus</name>
    <dbReference type="NCBI Taxonomy" id="7739"/>
    <lineage>
        <taxon>Eukaryota</taxon>
        <taxon>Metazoa</taxon>
        <taxon>Chordata</taxon>
        <taxon>Cephalochordata</taxon>
        <taxon>Leptocardii</taxon>
        <taxon>Amphioxiformes</taxon>
        <taxon>Branchiostomatidae</taxon>
        <taxon>Branchiostoma</taxon>
    </lineage>
</organism>
<dbReference type="GeneID" id="118404047"/>
<gene>
    <name evidence="6" type="primary">LOC118404047</name>
</gene>
<keyword evidence="3" id="KW-0599">Photoprotein</keyword>
<dbReference type="Pfam" id="PF01353">
    <property type="entry name" value="GFP"/>
    <property type="match status" value="1"/>
</dbReference>
<protein>
    <submittedName>
        <fullName evidence="6">Red fluorescent protein drFP583-like</fullName>
    </submittedName>
</protein>
<name>A0A9J7HGG8_BRAFL</name>
<comment type="similarity">
    <text evidence="1">Belongs to the GFP family.</text>
</comment>
<evidence type="ECO:0000313" key="5">
    <source>
        <dbReference type="Proteomes" id="UP000001554"/>
    </source>
</evidence>
<reference evidence="5" key="1">
    <citation type="journal article" date="2020" name="Nat. Ecol. Evol.">
        <title>Deeply conserved synteny resolves early events in vertebrate evolution.</title>
        <authorList>
            <person name="Simakov O."/>
            <person name="Marletaz F."/>
            <person name="Yue J.X."/>
            <person name="O'Connell B."/>
            <person name="Jenkins J."/>
            <person name="Brandt A."/>
            <person name="Calef R."/>
            <person name="Tung C.H."/>
            <person name="Huang T.K."/>
            <person name="Schmutz J."/>
            <person name="Satoh N."/>
            <person name="Yu J.K."/>
            <person name="Putnam N.H."/>
            <person name="Green R.E."/>
            <person name="Rokhsar D.S."/>
        </authorList>
    </citation>
    <scope>NUCLEOTIDE SEQUENCE [LARGE SCALE GENOMIC DNA]</scope>
    <source>
        <strain evidence="5">S238N-H82</strain>
    </source>
</reference>
<keyword evidence="2" id="KW-0455">Luminescence</keyword>
<dbReference type="Gene3D" id="2.40.155.10">
    <property type="entry name" value="Green fluorescent protein"/>
    <property type="match status" value="1"/>
</dbReference>
<dbReference type="AlphaFoldDB" id="A0A9J7HGG8"/>
<evidence type="ECO:0000256" key="4">
    <source>
        <dbReference type="SAM" id="MobiDB-lite"/>
    </source>
</evidence>
<dbReference type="KEGG" id="bfo:118404047"/>
<reference evidence="6" key="2">
    <citation type="submission" date="2025-08" db="UniProtKB">
        <authorList>
            <consortium name="RefSeq"/>
        </authorList>
    </citation>
    <scope>IDENTIFICATION</scope>
    <source>
        <strain evidence="6">S238N-H82</strain>
        <tissue evidence="6">Testes</tissue>
    </source>
</reference>
<accession>A0A9J7HGG8</accession>
<evidence type="ECO:0000313" key="6">
    <source>
        <dbReference type="RefSeq" id="XP_035658893.1"/>
    </source>
</evidence>
<dbReference type="GO" id="GO:0008218">
    <property type="term" value="P:bioluminescence"/>
    <property type="evidence" value="ECO:0007669"/>
    <property type="project" value="UniProtKB-KW"/>
</dbReference>